<keyword evidence="1 6" id="KW-0436">Ligase</keyword>
<dbReference type="CDD" id="cd00090">
    <property type="entry name" value="HTH_ARSR"/>
    <property type="match status" value="1"/>
</dbReference>
<dbReference type="AlphaFoldDB" id="A0A1H2RAZ5"/>
<gene>
    <name evidence="6" type="primary">birA</name>
    <name evidence="8" type="ORF">SAMN05421781_0678</name>
</gene>
<dbReference type="PANTHER" id="PTHR12835:SF5">
    <property type="entry name" value="BIOTIN--PROTEIN LIGASE"/>
    <property type="match status" value="1"/>
</dbReference>
<dbReference type="InterPro" id="IPR036388">
    <property type="entry name" value="WH-like_DNA-bd_sf"/>
</dbReference>
<dbReference type="SUPFAM" id="SSF50037">
    <property type="entry name" value="C-terminal domain of transcriptional repressors"/>
    <property type="match status" value="1"/>
</dbReference>
<dbReference type="Proteomes" id="UP000199488">
    <property type="component" value="Unassembled WGS sequence"/>
</dbReference>
<dbReference type="GO" id="GO:0016740">
    <property type="term" value="F:transferase activity"/>
    <property type="evidence" value="ECO:0007669"/>
    <property type="project" value="UniProtKB-ARBA"/>
</dbReference>
<dbReference type="GO" id="GO:0005737">
    <property type="term" value="C:cytoplasm"/>
    <property type="evidence" value="ECO:0007669"/>
    <property type="project" value="TreeGrafter"/>
</dbReference>
<dbReference type="NCBIfam" id="TIGR00121">
    <property type="entry name" value="birA_ligase"/>
    <property type="match status" value="1"/>
</dbReference>
<dbReference type="Gene3D" id="1.10.10.10">
    <property type="entry name" value="Winged helix-like DNA-binding domain superfamily/Winged helix DNA-binding domain"/>
    <property type="match status" value="1"/>
</dbReference>
<name>A0A1H2RAZ5_9BACI</name>
<dbReference type="Pfam" id="PF08279">
    <property type="entry name" value="HTH_11"/>
    <property type="match status" value="1"/>
</dbReference>
<sequence length="327" mass="36304">MNKNRLLQLLMAHRDRPVSGQEISDELQVSRTAVWKQIEELRKNGYEIEAASRRGYRLVRFPDRVGTEEIMLHLTTERLGCSIIYNDTVTSTQEIVREQAEKGGVEGLIAVANEQVEGRGRLGRSWQSSPEQGIWMSLLLRPQVPPRYAPQLTLLSAVALAEALDGYLPEPTAIKWPNDIRIHKRKLAGILTEMQADMDEVQTVIVGMGINVNQADGDFTGELAEKAASIRQYAGVRQSRPQIIASILKSYESWYNEYLTNGFGAVKAAWSNKTDTLGSFIQVETSRQTVEGTALCITDEGALQVQKTDGSIQTVHSGEILDGPPPE</sequence>
<evidence type="ECO:0000256" key="5">
    <source>
        <dbReference type="ARBA" id="ARBA00023267"/>
    </source>
</evidence>
<dbReference type="InterPro" id="IPR013196">
    <property type="entry name" value="HTH_11"/>
</dbReference>
<keyword evidence="6" id="KW-0804">Transcription</keyword>
<keyword evidence="6" id="KW-0678">Repressor</keyword>
<keyword evidence="2 6" id="KW-0547">Nucleotide-binding</keyword>
<dbReference type="Gene3D" id="3.30.930.10">
    <property type="entry name" value="Bira Bifunctional Protein, Domain 2"/>
    <property type="match status" value="1"/>
</dbReference>
<organism evidence="8 9">
    <name type="scientific">Marinococcus luteus</name>
    <dbReference type="NCBI Taxonomy" id="1122204"/>
    <lineage>
        <taxon>Bacteria</taxon>
        <taxon>Bacillati</taxon>
        <taxon>Bacillota</taxon>
        <taxon>Bacilli</taxon>
        <taxon>Bacillales</taxon>
        <taxon>Bacillaceae</taxon>
        <taxon>Marinococcus</taxon>
    </lineage>
</organism>
<dbReference type="GO" id="GO:0003677">
    <property type="term" value="F:DNA binding"/>
    <property type="evidence" value="ECO:0007669"/>
    <property type="project" value="UniProtKB-UniRule"/>
</dbReference>
<dbReference type="GO" id="GO:0004077">
    <property type="term" value="F:biotin--[biotin carboxyl-carrier protein] ligase activity"/>
    <property type="evidence" value="ECO:0007669"/>
    <property type="project" value="UniProtKB-UniRule"/>
</dbReference>
<feature type="binding site" evidence="6">
    <location>
        <begin position="119"/>
        <end position="121"/>
    </location>
    <ligand>
        <name>biotin</name>
        <dbReference type="ChEBI" id="CHEBI:57586"/>
    </ligand>
</feature>
<evidence type="ECO:0000313" key="8">
    <source>
        <dbReference type="EMBL" id="SDW16577.1"/>
    </source>
</evidence>
<evidence type="ECO:0000256" key="6">
    <source>
        <dbReference type="HAMAP-Rule" id="MF_00978"/>
    </source>
</evidence>
<dbReference type="SUPFAM" id="SSF55681">
    <property type="entry name" value="Class II aaRS and biotin synthetases"/>
    <property type="match status" value="1"/>
</dbReference>
<accession>A0A1H2RAZ5</accession>
<dbReference type="GO" id="GO:0006355">
    <property type="term" value="P:regulation of DNA-templated transcription"/>
    <property type="evidence" value="ECO:0007669"/>
    <property type="project" value="UniProtKB-UniRule"/>
</dbReference>
<comment type="caution">
    <text evidence="6">Lacks conserved residue(s) required for the propagation of feature annotation.</text>
</comment>
<dbReference type="PROSITE" id="PS51733">
    <property type="entry name" value="BPL_LPL_CATALYTIC"/>
    <property type="match status" value="1"/>
</dbReference>
<dbReference type="InterPro" id="IPR011991">
    <property type="entry name" value="ArsR-like_HTH"/>
</dbReference>
<comment type="similarity">
    <text evidence="6">Belongs to the biotin--protein ligase family.</text>
</comment>
<proteinExistence type="inferred from homology"/>
<evidence type="ECO:0000313" key="9">
    <source>
        <dbReference type="Proteomes" id="UP000199488"/>
    </source>
</evidence>
<dbReference type="OrthoDB" id="9807064at2"/>
<evidence type="ECO:0000256" key="4">
    <source>
        <dbReference type="ARBA" id="ARBA00023125"/>
    </source>
</evidence>
<reference evidence="8 9" key="1">
    <citation type="submission" date="2016-10" db="EMBL/GenBank/DDBJ databases">
        <authorList>
            <person name="de Groot N.N."/>
        </authorList>
    </citation>
    <scope>NUCLEOTIDE SEQUENCE [LARGE SCALE GENOMIC DNA]</scope>
    <source>
        <strain evidence="8 9">DSM 23126</strain>
    </source>
</reference>
<evidence type="ECO:0000256" key="3">
    <source>
        <dbReference type="ARBA" id="ARBA00022840"/>
    </source>
</evidence>
<dbReference type="Pfam" id="PF03099">
    <property type="entry name" value="BPL_LplA_LipB"/>
    <property type="match status" value="1"/>
</dbReference>
<dbReference type="EC" id="6.3.4.15" evidence="6"/>
<dbReference type="RefSeq" id="WP_091611143.1">
    <property type="nucleotide sequence ID" value="NZ_FNNC01000001.1"/>
</dbReference>
<dbReference type="InterPro" id="IPR030855">
    <property type="entry name" value="Bifunct_BirA"/>
</dbReference>
<evidence type="ECO:0000256" key="2">
    <source>
        <dbReference type="ARBA" id="ARBA00022741"/>
    </source>
</evidence>
<keyword evidence="4 6" id="KW-0238">DNA-binding</keyword>
<dbReference type="GO" id="GO:0009249">
    <property type="term" value="P:protein lipoylation"/>
    <property type="evidence" value="ECO:0007669"/>
    <property type="project" value="UniProtKB-ARBA"/>
</dbReference>
<dbReference type="STRING" id="1122204.SAMN05421781_0678"/>
<keyword evidence="9" id="KW-1185">Reference proteome</keyword>
<feature type="DNA-binding region" description="H-T-H motif" evidence="6">
    <location>
        <begin position="20"/>
        <end position="39"/>
    </location>
</feature>
<feature type="binding site" evidence="6">
    <location>
        <position position="186"/>
    </location>
    <ligand>
        <name>biotin</name>
        <dbReference type="ChEBI" id="CHEBI:57586"/>
    </ligand>
</feature>
<dbReference type="Gene3D" id="2.30.30.100">
    <property type="match status" value="1"/>
</dbReference>
<dbReference type="PANTHER" id="PTHR12835">
    <property type="entry name" value="BIOTIN PROTEIN LIGASE"/>
    <property type="match status" value="1"/>
</dbReference>
<dbReference type="SUPFAM" id="SSF46785">
    <property type="entry name" value="Winged helix' DNA-binding domain"/>
    <property type="match status" value="1"/>
</dbReference>
<dbReference type="InterPro" id="IPR004408">
    <property type="entry name" value="Biotin_CoA_COase_ligase"/>
</dbReference>
<comment type="catalytic activity">
    <reaction evidence="6">
        <text>biotin + L-lysyl-[protein] + ATP = N(6)-biotinyl-L-lysyl-[protein] + AMP + diphosphate + H(+)</text>
        <dbReference type="Rhea" id="RHEA:11756"/>
        <dbReference type="Rhea" id="RHEA-COMP:9752"/>
        <dbReference type="Rhea" id="RHEA-COMP:10505"/>
        <dbReference type="ChEBI" id="CHEBI:15378"/>
        <dbReference type="ChEBI" id="CHEBI:29969"/>
        <dbReference type="ChEBI" id="CHEBI:30616"/>
        <dbReference type="ChEBI" id="CHEBI:33019"/>
        <dbReference type="ChEBI" id="CHEBI:57586"/>
        <dbReference type="ChEBI" id="CHEBI:83144"/>
        <dbReference type="ChEBI" id="CHEBI:456215"/>
        <dbReference type="EC" id="6.3.4.15"/>
    </reaction>
</comment>
<keyword evidence="3 6" id="KW-0067">ATP-binding</keyword>
<comment type="function">
    <text evidence="6">Acts both as a biotin--[acetyl-CoA-carboxylase] ligase and a repressor.</text>
</comment>
<dbReference type="HAMAP" id="MF_00978">
    <property type="entry name" value="Bifunct_BirA"/>
    <property type="match status" value="1"/>
</dbReference>
<feature type="binding site" evidence="6">
    <location>
        <position position="115"/>
    </location>
    <ligand>
        <name>biotin</name>
        <dbReference type="ChEBI" id="CHEBI:57586"/>
    </ligand>
</feature>
<dbReference type="GO" id="GO:0005524">
    <property type="term" value="F:ATP binding"/>
    <property type="evidence" value="ECO:0007669"/>
    <property type="project" value="UniProtKB-UniRule"/>
</dbReference>
<dbReference type="CDD" id="cd16442">
    <property type="entry name" value="BPL"/>
    <property type="match status" value="1"/>
</dbReference>
<dbReference type="EMBL" id="FNNC01000001">
    <property type="protein sequence ID" value="SDW16577.1"/>
    <property type="molecule type" value="Genomic_DNA"/>
</dbReference>
<protein>
    <recommendedName>
        <fullName evidence="6">Bifunctional ligase/repressor BirA</fullName>
    </recommendedName>
    <alternativeName>
        <fullName evidence="6">Biotin--[acetyl-CoA-carboxylase] ligase</fullName>
        <ecNumber evidence="6">6.3.4.15</ecNumber>
    </alternativeName>
    <alternativeName>
        <fullName evidence="6">Biotin--protein ligase</fullName>
    </alternativeName>
    <alternativeName>
        <fullName evidence="6">Biotin-[acetyl-CoA carboxylase] synthetase</fullName>
    </alternativeName>
</protein>
<dbReference type="InterPro" id="IPR045864">
    <property type="entry name" value="aa-tRNA-synth_II/BPL/LPL"/>
</dbReference>
<evidence type="ECO:0000259" key="7">
    <source>
        <dbReference type="PROSITE" id="PS51733"/>
    </source>
</evidence>
<keyword evidence="6" id="KW-0805">Transcription regulation</keyword>
<dbReference type="InterPro" id="IPR003142">
    <property type="entry name" value="BPL_C"/>
</dbReference>
<dbReference type="InterPro" id="IPR036390">
    <property type="entry name" value="WH_DNA-bd_sf"/>
</dbReference>
<dbReference type="InterPro" id="IPR008988">
    <property type="entry name" value="Transcriptional_repressor_C"/>
</dbReference>
<dbReference type="Pfam" id="PF02237">
    <property type="entry name" value="BPL_C"/>
    <property type="match status" value="1"/>
</dbReference>
<dbReference type="InterPro" id="IPR004143">
    <property type="entry name" value="BPL_LPL_catalytic"/>
</dbReference>
<feature type="domain" description="BPL/LPL catalytic" evidence="7">
    <location>
        <begin position="68"/>
        <end position="259"/>
    </location>
</feature>
<keyword evidence="5 6" id="KW-0092">Biotin</keyword>
<evidence type="ECO:0000256" key="1">
    <source>
        <dbReference type="ARBA" id="ARBA00022598"/>
    </source>
</evidence>